<dbReference type="FunFam" id="2.60.40.10:FF:001176">
    <property type="entry name" value="Usherin"/>
    <property type="match status" value="1"/>
</dbReference>
<feature type="domain" description="Fibronectin type-III" evidence="1">
    <location>
        <begin position="838"/>
        <end position="946"/>
    </location>
</feature>
<sequence>GSVLEAAVFGLDPFSQYRLRVEAVNGAGSVSSLWVEVKTLEASPTGLGNFTMYNLYSEENLEFSGLSRSFLFRRLEPWTVYSLTLEACTAAGCTLSPPQHITTAAAPPASQLPPRPLSVGADQVSLTWDPPSQPNGPIGEYSLLGRSLEERGKLRNNEEDTDGGKNLILNLNTYLHHQSCLLQVLFTELSPQEAEGLSYTVTGLRPWTQYEFSVCTHNPAGHTCSPWVTVTTRQAPPRGLASPTVRHVHGRPSEVVVSWTPPLEPNGVLQSYRIQRNNVNFKFSFDPTILTYTDEDLHPFSTYSYSVTACTSEGCTTSPHTKITTLEAPPEMVEPPTVDAITSHHINVSWSKPLMQNGQVTEYVLKLNNKEAYRGGDLHAALSYLQPHTSYQLVLLACTSGGCTASSTKTVVTEEAPPTHLAAPTLKVTGPESVEITWRPPDRPNGIITGYELRRDGEVIYIGRDTHYHDFTLIPSMEYSYVVIANNSKGAVSSKVATAKTHQSAPSGVGFPTLTSLEATQVAVEWQTPARPNGDIVSYSVYLRDPVHLNITSSVFTPEDSAFSDKRIILHGLGPYHRGSFLWALADRKGGRRGEDMRQMSSGLGIEPVTAAYEVRVEACTELGCSSSDWSSILTLEAPPAGQPAPLLDLTSDPHTGLQTSFLLTWSPPGQSNGRILHYEVHRRQDSSETDKTSSATVVYRNASTSFKDGGLQPYTAYQYQVWAVNSAGYASSPWVSGRTGPAPPQGVRLPIFLDVSATSAVVNIHPPAQPNGIVSLFRVFSLDRNNITTLLSEGTSHQQTLHGLHPYTQYLVGIEACTCYQCCSRGPVRELHTLAAPPDDQHPPRLLTLTSRSVQMEWDEPTAPNGVIDSCELHIKTSCPQPPQPVPLACTEGPTEICFYGKQRSYNVTGLQPYSAYELRAACFNKMGSTASNWTAVSTLSEPPQYVSPFSVDSNLTVIWLDWTDTFSLNGFLKEYTVTESQLRVYTGFYSHLHIPRTSRKSDVYHRQRQRQHTNHQIQPSHRPWYPLSSVFLNYLKCPLEPVDGDKQGISISATPVYSELTLRKNPSARERPPLVMLQKTRKAGGDTYKVRGKKKSSSEKQGIKRLTFDTVADCVEISNVILKSYTMYAEGLADTKIVGSSSRYSPMSVLRVPSQTDLTQGYSQHSLHRSVSQLIDRKSLMEEGCWDNPLGHDSGLYVEEDEFVDAIKALSSVKKEHSLFTDTHL</sequence>
<evidence type="ECO:0000259" key="1">
    <source>
        <dbReference type="PROSITE" id="PS50853"/>
    </source>
</evidence>
<dbReference type="InterPro" id="IPR013783">
    <property type="entry name" value="Ig-like_fold"/>
</dbReference>
<accession>A0A315WBG6</accession>
<dbReference type="SUPFAM" id="SSF49265">
    <property type="entry name" value="Fibronectin type III"/>
    <property type="match status" value="6"/>
</dbReference>
<dbReference type="FunFam" id="2.60.40.10:FF:001211">
    <property type="entry name" value="Usherin"/>
    <property type="match status" value="1"/>
</dbReference>
<feature type="domain" description="Fibronectin type-III" evidence="1">
    <location>
        <begin position="1"/>
        <end position="45"/>
    </location>
</feature>
<dbReference type="PROSITE" id="PS50853">
    <property type="entry name" value="FN3"/>
    <property type="match status" value="8"/>
</dbReference>
<dbReference type="AlphaFoldDB" id="A0A315WBG6"/>
<dbReference type="EMBL" id="NHOQ01000682">
    <property type="protein sequence ID" value="PWA29196.1"/>
    <property type="molecule type" value="Genomic_DNA"/>
</dbReference>
<name>A0A315WBG6_GAMAF</name>
<evidence type="ECO:0000313" key="2">
    <source>
        <dbReference type="EMBL" id="PWA29196.1"/>
    </source>
</evidence>
<dbReference type="InterPro" id="IPR050713">
    <property type="entry name" value="RTP_Phos/Ushers"/>
</dbReference>
<dbReference type="CDD" id="cd00063">
    <property type="entry name" value="FN3"/>
    <property type="match status" value="8"/>
</dbReference>
<dbReference type="SMART" id="SM00060">
    <property type="entry name" value="FN3"/>
    <property type="match status" value="9"/>
</dbReference>
<keyword evidence="3" id="KW-1185">Reference proteome</keyword>
<gene>
    <name evidence="2" type="ORF">CCH79_00006135</name>
</gene>
<dbReference type="PANTHER" id="PTHR46957">
    <property type="entry name" value="CYTOKINE RECEPTOR"/>
    <property type="match status" value="1"/>
</dbReference>
<reference evidence="2 3" key="1">
    <citation type="journal article" date="2018" name="G3 (Bethesda)">
        <title>A High-Quality Reference Genome for the Invasive Mosquitofish Gambusia affinis Using a Chicago Library.</title>
        <authorList>
            <person name="Hoffberg S.L."/>
            <person name="Troendle N.J."/>
            <person name="Glenn T.C."/>
            <person name="Mahmud O."/>
            <person name="Louha S."/>
            <person name="Chalopin D."/>
            <person name="Bennetzen J.L."/>
            <person name="Mauricio R."/>
        </authorList>
    </citation>
    <scope>NUCLEOTIDE SEQUENCE [LARGE SCALE GENOMIC DNA]</scope>
    <source>
        <strain evidence="2">NE01/NJP1002.9</strain>
        <tissue evidence="2">Muscle</tissue>
    </source>
</reference>
<feature type="domain" description="Fibronectin type-III" evidence="1">
    <location>
        <begin position="236"/>
        <end position="331"/>
    </location>
</feature>
<feature type="domain" description="Fibronectin type-III" evidence="1">
    <location>
        <begin position="747"/>
        <end position="837"/>
    </location>
</feature>
<dbReference type="PANTHER" id="PTHR46957:SF7">
    <property type="entry name" value="USHERIN"/>
    <property type="match status" value="1"/>
</dbReference>
<protein>
    <recommendedName>
        <fullName evidence="1">Fibronectin type-III domain-containing protein</fullName>
    </recommendedName>
</protein>
<feature type="domain" description="Fibronectin type-III" evidence="1">
    <location>
        <begin position="420"/>
        <end position="507"/>
    </location>
</feature>
<organism evidence="2 3">
    <name type="scientific">Gambusia affinis</name>
    <name type="common">Western mosquitofish</name>
    <name type="synonym">Heterandria affinis</name>
    <dbReference type="NCBI Taxonomy" id="33528"/>
    <lineage>
        <taxon>Eukaryota</taxon>
        <taxon>Metazoa</taxon>
        <taxon>Chordata</taxon>
        <taxon>Craniata</taxon>
        <taxon>Vertebrata</taxon>
        <taxon>Euteleostomi</taxon>
        <taxon>Actinopterygii</taxon>
        <taxon>Neopterygii</taxon>
        <taxon>Teleostei</taxon>
        <taxon>Neoteleostei</taxon>
        <taxon>Acanthomorphata</taxon>
        <taxon>Ovalentaria</taxon>
        <taxon>Atherinomorphae</taxon>
        <taxon>Cyprinodontiformes</taxon>
        <taxon>Poeciliidae</taxon>
        <taxon>Poeciliinae</taxon>
        <taxon>Gambusia</taxon>
    </lineage>
</organism>
<dbReference type="Gene3D" id="2.60.40.10">
    <property type="entry name" value="Immunoglobulins"/>
    <property type="match status" value="8"/>
</dbReference>
<dbReference type="FunFam" id="2.60.40.10:FF:001285">
    <property type="entry name" value="Usherin"/>
    <property type="match status" value="1"/>
</dbReference>
<dbReference type="FunFam" id="2.60.40.10:FF:001168">
    <property type="entry name" value="Usherin"/>
    <property type="match status" value="1"/>
</dbReference>
<feature type="domain" description="Fibronectin type-III" evidence="1">
    <location>
        <begin position="332"/>
        <end position="419"/>
    </location>
</feature>
<comment type="caution">
    <text evidence="2">The sequence shown here is derived from an EMBL/GenBank/DDBJ whole genome shotgun (WGS) entry which is preliminary data.</text>
</comment>
<feature type="domain" description="Fibronectin type-III" evidence="1">
    <location>
        <begin position="646"/>
        <end position="746"/>
    </location>
</feature>
<dbReference type="Pfam" id="PF00041">
    <property type="entry name" value="fn3"/>
    <property type="match status" value="5"/>
</dbReference>
<feature type="non-terminal residue" evidence="2">
    <location>
        <position position="1"/>
    </location>
</feature>
<evidence type="ECO:0000313" key="3">
    <source>
        <dbReference type="Proteomes" id="UP000250572"/>
    </source>
</evidence>
<dbReference type="InterPro" id="IPR003961">
    <property type="entry name" value="FN3_dom"/>
</dbReference>
<dbReference type="InterPro" id="IPR036116">
    <property type="entry name" value="FN3_sf"/>
</dbReference>
<dbReference type="FunFam" id="2.60.40.10:FF:001030">
    <property type="entry name" value="Usherin"/>
    <property type="match status" value="1"/>
</dbReference>
<proteinExistence type="predicted"/>
<feature type="domain" description="Fibronectin type-III" evidence="1">
    <location>
        <begin position="110"/>
        <end position="235"/>
    </location>
</feature>
<dbReference type="Proteomes" id="UP000250572">
    <property type="component" value="Unassembled WGS sequence"/>
</dbReference>